<evidence type="ECO:0000313" key="2">
    <source>
        <dbReference type="EMBL" id="ESQ37468.1"/>
    </source>
</evidence>
<proteinExistence type="predicted"/>
<gene>
    <name evidence="2" type="ORF">EUTSA_v10002897mg</name>
</gene>
<feature type="domain" description="RNase H type-1" evidence="1">
    <location>
        <begin position="58"/>
        <end position="123"/>
    </location>
</feature>
<dbReference type="EMBL" id="KI517609">
    <property type="protein sequence ID" value="ESQ37468.1"/>
    <property type="molecule type" value="Genomic_DNA"/>
</dbReference>
<sequence length="161" mass="18118">MILKKRRTGDFQNLEGDGSSKVVVQTKSVATKFVEIGVYRLYFKGLVSDQIAANGKMTAMAGFGVAICDQRDQLLFNLKELVRDAEIDRKEVEIRALVHGFSVSLKIEIRKVVIYCKDCEIYQMSSRTIISNFARVVFDLTATNLARFCTSVTTLISINHK</sequence>
<dbReference type="eggNOG" id="KOG1812">
    <property type="taxonomic scope" value="Eukaryota"/>
</dbReference>
<organism evidence="2 3">
    <name type="scientific">Eutrema salsugineum</name>
    <name type="common">Saltwater cress</name>
    <name type="synonym">Sisymbrium salsugineum</name>
    <dbReference type="NCBI Taxonomy" id="72664"/>
    <lineage>
        <taxon>Eukaryota</taxon>
        <taxon>Viridiplantae</taxon>
        <taxon>Streptophyta</taxon>
        <taxon>Embryophyta</taxon>
        <taxon>Tracheophyta</taxon>
        <taxon>Spermatophyta</taxon>
        <taxon>Magnoliopsida</taxon>
        <taxon>eudicotyledons</taxon>
        <taxon>Gunneridae</taxon>
        <taxon>Pentapetalae</taxon>
        <taxon>rosids</taxon>
        <taxon>malvids</taxon>
        <taxon>Brassicales</taxon>
        <taxon>Brassicaceae</taxon>
        <taxon>Eutremeae</taxon>
        <taxon>Eutrema</taxon>
    </lineage>
</organism>
<name>V4LCG3_EUTSA</name>
<dbReference type="Proteomes" id="UP000030689">
    <property type="component" value="Unassembled WGS sequence"/>
</dbReference>
<dbReference type="AlphaFoldDB" id="V4LCG3"/>
<reference evidence="2 3" key="1">
    <citation type="journal article" date="2013" name="Front. Plant Sci.">
        <title>The Reference Genome of the Halophytic Plant Eutrema salsugineum.</title>
        <authorList>
            <person name="Yang R."/>
            <person name="Jarvis D.E."/>
            <person name="Chen H."/>
            <person name="Beilstein M.A."/>
            <person name="Grimwood J."/>
            <person name="Jenkins J."/>
            <person name="Shu S."/>
            <person name="Prochnik S."/>
            <person name="Xin M."/>
            <person name="Ma C."/>
            <person name="Schmutz J."/>
            <person name="Wing R.A."/>
            <person name="Mitchell-Olds T."/>
            <person name="Schumaker K.S."/>
            <person name="Wang X."/>
        </authorList>
    </citation>
    <scope>NUCLEOTIDE SEQUENCE [LARGE SCALE GENOMIC DNA]</scope>
</reference>
<dbReference type="InterPro" id="IPR002156">
    <property type="entry name" value="RNaseH_domain"/>
</dbReference>
<dbReference type="GO" id="GO:0004523">
    <property type="term" value="F:RNA-DNA hybrid ribonuclease activity"/>
    <property type="evidence" value="ECO:0007669"/>
    <property type="project" value="InterPro"/>
</dbReference>
<dbReference type="Pfam" id="PF13456">
    <property type="entry name" value="RVT_3"/>
    <property type="match status" value="1"/>
</dbReference>
<dbReference type="STRING" id="72664.V4LCG3"/>
<accession>V4LCG3</accession>
<dbReference type="Gramene" id="ESQ37468">
    <property type="protein sequence ID" value="ESQ37468"/>
    <property type="gene ID" value="EUTSA_v10002897mg"/>
</dbReference>
<evidence type="ECO:0000259" key="1">
    <source>
        <dbReference type="Pfam" id="PF13456"/>
    </source>
</evidence>
<protein>
    <recommendedName>
        <fullName evidence="1">RNase H type-1 domain-containing protein</fullName>
    </recommendedName>
</protein>
<evidence type="ECO:0000313" key="3">
    <source>
        <dbReference type="Proteomes" id="UP000030689"/>
    </source>
</evidence>
<dbReference type="KEGG" id="eus:EUTSA_v10002897mg"/>
<dbReference type="GO" id="GO:0003676">
    <property type="term" value="F:nucleic acid binding"/>
    <property type="evidence" value="ECO:0007669"/>
    <property type="project" value="InterPro"/>
</dbReference>
<keyword evidence="3" id="KW-1185">Reference proteome</keyword>